<keyword evidence="2" id="KW-0597">Phosphoprotein</keyword>
<feature type="region of interest" description="Disordered" evidence="5">
    <location>
        <begin position="223"/>
        <end position="243"/>
    </location>
</feature>
<dbReference type="GO" id="GO:0005770">
    <property type="term" value="C:late endosome"/>
    <property type="evidence" value="ECO:0007669"/>
    <property type="project" value="UniProtKB-SubCell"/>
</dbReference>
<dbReference type="CDD" id="cd17686">
    <property type="entry name" value="RUN_RUBCN"/>
    <property type="match status" value="1"/>
</dbReference>
<feature type="region of interest" description="Disordered" evidence="5">
    <location>
        <begin position="562"/>
        <end position="592"/>
    </location>
</feature>
<feature type="region of interest" description="Disordered" evidence="5">
    <location>
        <begin position="337"/>
        <end position="367"/>
    </location>
</feature>
<reference evidence="7" key="1">
    <citation type="journal article" date="2021" name="Mol. Ecol. Resour.">
        <title>Apolygus lucorum genome provides insights into omnivorousness and mesophyll feeding.</title>
        <authorList>
            <person name="Liu Y."/>
            <person name="Liu H."/>
            <person name="Wang H."/>
            <person name="Huang T."/>
            <person name="Liu B."/>
            <person name="Yang B."/>
            <person name="Yin L."/>
            <person name="Li B."/>
            <person name="Zhang Y."/>
            <person name="Zhang S."/>
            <person name="Jiang F."/>
            <person name="Zhang X."/>
            <person name="Ren Y."/>
            <person name="Wang B."/>
            <person name="Wang S."/>
            <person name="Lu Y."/>
            <person name="Wu K."/>
            <person name="Fan W."/>
            <person name="Wang G."/>
        </authorList>
    </citation>
    <scope>NUCLEOTIDE SEQUENCE</scope>
    <source>
        <strain evidence="7">12Hb</strain>
    </source>
</reference>
<gene>
    <name evidence="7" type="ORF">GE061_005593</name>
</gene>
<evidence type="ECO:0000256" key="5">
    <source>
        <dbReference type="SAM" id="MobiDB-lite"/>
    </source>
</evidence>
<name>A0A8S9WZC7_APOLU</name>
<dbReference type="AlphaFoldDB" id="A0A8S9WZC7"/>
<dbReference type="OrthoDB" id="10067503at2759"/>
<evidence type="ECO:0000256" key="2">
    <source>
        <dbReference type="ARBA" id="ARBA00022553"/>
    </source>
</evidence>
<feature type="region of interest" description="Disordered" evidence="5">
    <location>
        <begin position="386"/>
        <end position="406"/>
    </location>
</feature>
<keyword evidence="3" id="KW-0967">Endosome</keyword>
<dbReference type="InterPro" id="IPR048569">
    <property type="entry name" value="RUBC_PIKBD"/>
</dbReference>
<evidence type="ECO:0000259" key="6">
    <source>
        <dbReference type="PROSITE" id="PS50826"/>
    </source>
</evidence>
<organism evidence="7 8">
    <name type="scientific">Apolygus lucorum</name>
    <name type="common">Small green plant bug</name>
    <name type="synonym">Lygocoris lucorum</name>
    <dbReference type="NCBI Taxonomy" id="248454"/>
    <lineage>
        <taxon>Eukaryota</taxon>
        <taxon>Metazoa</taxon>
        <taxon>Ecdysozoa</taxon>
        <taxon>Arthropoda</taxon>
        <taxon>Hexapoda</taxon>
        <taxon>Insecta</taxon>
        <taxon>Pterygota</taxon>
        <taxon>Neoptera</taxon>
        <taxon>Paraneoptera</taxon>
        <taxon>Hemiptera</taxon>
        <taxon>Heteroptera</taxon>
        <taxon>Panheteroptera</taxon>
        <taxon>Cimicomorpha</taxon>
        <taxon>Miridae</taxon>
        <taxon>Mirini</taxon>
        <taxon>Apolygus</taxon>
    </lineage>
</organism>
<comment type="subcellular location">
    <subcellularLocation>
        <location evidence="1">Late endosome</location>
    </subcellularLocation>
</comment>
<dbReference type="InterPro" id="IPR004012">
    <property type="entry name" value="Run_dom"/>
</dbReference>
<dbReference type="PANTHER" id="PTHR45971:SF1">
    <property type="entry name" value="RUBICON, ISOFORM A"/>
    <property type="match status" value="1"/>
</dbReference>
<dbReference type="InterPro" id="IPR052428">
    <property type="entry name" value="Autophagy_HostDef_Reg"/>
</dbReference>
<sequence>MLNVEEVRRSLNLAFESSSFAQTGRAGNLKSVVEGLLSCQVPNVWNVYGGLSRLHSVLERILKHQFQIFKPNGEEDCWLFIEGLKWLQPSLATSPSPVSPNSPPPHPHTDKGMIWLHNSLETYSLSSKLAWLVSDEKHLAFCYSEEAFLRHSQYVEAALICLRAVEQNQLSLLTEIHPTLYLPKQSLRAQEKFHRRCSSYPDAAMQRSPSLWASKSSHLGKAQELRELSDPAQSQLPPPEPVVESEIAEEVHPAEEVKVQPVLVEVVRLPGAFLKVKPWRSLPCLSEDGHLLQSPIIVPYKRNKTEPSSPSKEVKKSDLELHSLSVNYNSLADGKGQREILKGKRKEKQLKRTAGSTSSGESVETVRGTYSRSIRMERRKRQTFMEDGGNSIRPMSTGAYLPRPADGQSLTSFLSSSLHTERSSAELDRENAHFSVSEAIIAAIEQVKCNRWEKCIEEESDEEIRELKTRIRVRRRIKQEEKHDSSYVFWQASPSDDTPTDSFSPRSTDTDGGTDDSISTDGVDDMDIDQVPNSVLADMNKSGLSLSMASLYSDLDLGKGSAPAQTGSILIPSPQPPRSPSTPATASPDQSNSAELVALSLLAKFSDRHLPKASEMKWLVSEKEAPQQLLPLPGSILADDDMDESTVLRGTSEWAPPRPQIIFTPHPPPQRRTLLSKQNLMCAGCGMKVAPEYAHRFRYCEYLARYFCTGCHSNKQALIPGRILFKWDFRSYSVSNFSFNLLEQMASDPLFNIGDINPNIYNRVKVMERIRTLRLQLHFLKDFLLTCKFTNGTRQQIEQEAPYMLMDIDVYSINDLVQVRNGMLSQRLSQLVVDATLHVAKCDLCQARGFICELCRTNDIIFPWQLGKVTRCSKCFSCQHTACLRKKSALTCPKCERIKRRLSSDSSR</sequence>
<evidence type="ECO:0000313" key="7">
    <source>
        <dbReference type="EMBL" id="KAF6201146.1"/>
    </source>
</evidence>
<evidence type="ECO:0000313" key="8">
    <source>
        <dbReference type="Proteomes" id="UP000466442"/>
    </source>
</evidence>
<dbReference type="InterPro" id="IPR025258">
    <property type="entry name" value="RH_dom"/>
</dbReference>
<feature type="domain" description="RUN" evidence="6">
    <location>
        <begin position="45"/>
        <end position="175"/>
    </location>
</feature>
<feature type="compositionally biased region" description="Polar residues" evidence="5">
    <location>
        <begin position="354"/>
        <end position="367"/>
    </location>
</feature>
<keyword evidence="4" id="KW-0072">Autophagy</keyword>
<evidence type="ECO:0000256" key="4">
    <source>
        <dbReference type="ARBA" id="ARBA00023006"/>
    </source>
</evidence>
<dbReference type="InterPro" id="IPR037213">
    <property type="entry name" value="Run_dom_sf"/>
</dbReference>
<dbReference type="SMART" id="SM01175">
    <property type="entry name" value="DUF4206"/>
    <property type="match status" value="1"/>
</dbReference>
<feature type="region of interest" description="Disordered" evidence="5">
    <location>
        <begin position="487"/>
        <end position="528"/>
    </location>
</feature>
<dbReference type="PANTHER" id="PTHR45971">
    <property type="entry name" value="PHOX (PX) DOMAIN-CONTAINING PROTEIN"/>
    <property type="match status" value="1"/>
</dbReference>
<feature type="compositionally biased region" description="Low complexity" evidence="5">
    <location>
        <begin position="581"/>
        <end position="591"/>
    </location>
</feature>
<dbReference type="Gene3D" id="1.20.58.900">
    <property type="match status" value="1"/>
</dbReference>
<proteinExistence type="predicted"/>
<dbReference type="PROSITE" id="PS50826">
    <property type="entry name" value="RUN"/>
    <property type="match status" value="1"/>
</dbReference>
<dbReference type="GO" id="GO:0006914">
    <property type="term" value="P:autophagy"/>
    <property type="evidence" value="ECO:0007669"/>
    <property type="project" value="UniProtKB-KW"/>
</dbReference>
<feature type="compositionally biased region" description="Low complexity" evidence="5">
    <location>
        <begin position="493"/>
        <end position="521"/>
    </location>
</feature>
<dbReference type="Pfam" id="PF21054">
    <property type="entry name" value="RUBC_PIKBD"/>
    <property type="match status" value="1"/>
</dbReference>
<evidence type="ECO:0000256" key="1">
    <source>
        <dbReference type="ARBA" id="ARBA00004603"/>
    </source>
</evidence>
<dbReference type="EMBL" id="WIXP02000013">
    <property type="protein sequence ID" value="KAF6201146.1"/>
    <property type="molecule type" value="Genomic_DNA"/>
</dbReference>
<accession>A0A8S9WZC7</accession>
<keyword evidence="8" id="KW-1185">Reference proteome</keyword>
<dbReference type="Pfam" id="PF13901">
    <property type="entry name" value="RH_dom"/>
    <property type="match status" value="1"/>
</dbReference>
<dbReference type="SUPFAM" id="SSF140741">
    <property type="entry name" value="RUN domain-like"/>
    <property type="match status" value="1"/>
</dbReference>
<comment type="caution">
    <text evidence="7">The sequence shown here is derived from an EMBL/GenBank/DDBJ whole genome shotgun (WGS) entry which is preliminary data.</text>
</comment>
<dbReference type="GO" id="GO:1901981">
    <property type="term" value="F:phosphatidylinositol phosphate binding"/>
    <property type="evidence" value="ECO:0007669"/>
    <property type="project" value="TreeGrafter"/>
</dbReference>
<evidence type="ECO:0000256" key="3">
    <source>
        <dbReference type="ARBA" id="ARBA00022753"/>
    </source>
</evidence>
<dbReference type="Proteomes" id="UP000466442">
    <property type="component" value="Unassembled WGS sequence"/>
</dbReference>
<protein>
    <recommendedName>
        <fullName evidence="6">RUN domain-containing protein</fullName>
    </recommendedName>
</protein>